<dbReference type="Pfam" id="PF25835">
    <property type="entry name" value="Fn3_SaeA_5th"/>
    <property type="match status" value="1"/>
</dbReference>
<name>A0A7I9V5Q0_9ACTN</name>
<dbReference type="AlphaFoldDB" id="A0A7I9V5Q0"/>
<organism evidence="3 4">
    <name type="scientific">Gordonia spumicola</name>
    <dbReference type="NCBI Taxonomy" id="589161"/>
    <lineage>
        <taxon>Bacteria</taxon>
        <taxon>Bacillati</taxon>
        <taxon>Actinomycetota</taxon>
        <taxon>Actinomycetes</taxon>
        <taxon>Mycobacteriales</taxon>
        <taxon>Gordoniaceae</taxon>
        <taxon>Gordonia</taxon>
    </lineage>
</organism>
<gene>
    <name evidence="3" type="ORF">nbrc107696_09700</name>
</gene>
<feature type="region of interest" description="Disordered" evidence="1">
    <location>
        <begin position="545"/>
        <end position="572"/>
    </location>
</feature>
<feature type="domain" description="SaeA fourth Fn3-like" evidence="2">
    <location>
        <begin position="581"/>
        <end position="644"/>
    </location>
</feature>
<keyword evidence="4" id="KW-1185">Reference proteome</keyword>
<evidence type="ECO:0000259" key="2">
    <source>
        <dbReference type="Pfam" id="PF25835"/>
    </source>
</evidence>
<feature type="region of interest" description="Disordered" evidence="1">
    <location>
        <begin position="462"/>
        <end position="487"/>
    </location>
</feature>
<evidence type="ECO:0000256" key="1">
    <source>
        <dbReference type="SAM" id="MobiDB-lite"/>
    </source>
</evidence>
<dbReference type="RefSeq" id="WP_228461168.1">
    <property type="nucleotide sequence ID" value="NZ_BJOV01000002.1"/>
</dbReference>
<sequence length="670" mass="72608">MSIPALHPFVPNDYRKRVLAAVERRGGPDASDVFELYDIPLESAGALPDDVVAARIDEVWAFWQKHRDHPKYRVLVGRLVAEHETRSAGLRFAAARAAQAGVVAARRAVRDAERYRLLDSAIERLQARYGGIPTSKRAGLDDVGAMGGLTPDEVATRLRRYRTVDDGASTPQSSSTDSSTLTDRRLEQIDELLGEFNRLRDEAPTPTLFGLLFLTLDDADNRAEVQARTESLSRRARELGAGRMRAVIDELLLHVRDVLLDDPATAAAYADVMTGRIADFLRPRIRAAVLIEDELLAEDRDFLLQEAIDRGAGPIGAGRLIESIAAEFGATVTADVAARQTAAAPRRDWAEPLREARGMLREGRPVQARSLLKRARRLAGDDVDAGRQIEAFADEVDRAIRDAQQRWRQAETDVAAGNHASALELLEWLARHAADIDILRASGPRLAEALENTRRLLDAAPSDAGAVSPAGPVSAERTADGSVRVSWLPSPESDASYRVVRHTPDGRQQTVGRTAATELEDGGSLGVDVPVYEVTTIVDGRHSVPARSGETVEPAAPVRRRPRVPDPDLPPVGGVAATVDRVTFVWPPGVTEVMVVVRGDEPPSAPDDPRSTPRKVTITRYELDGGFVIPAELTRPCHVAVASCRRDNDGGLVIASSFGPNARAVAADEG</sequence>
<reference evidence="4" key="1">
    <citation type="submission" date="2019-06" db="EMBL/GenBank/DDBJ databases">
        <title>Gordonia isolated from sludge of a wastewater treatment plant.</title>
        <authorList>
            <person name="Tamura T."/>
            <person name="Aoyama K."/>
            <person name="Kang Y."/>
            <person name="Saito S."/>
            <person name="Akiyama N."/>
            <person name="Yazawa K."/>
            <person name="Gonoi T."/>
            <person name="Mikami Y."/>
        </authorList>
    </citation>
    <scope>NUCLEOTIDE SEQUENCE [LARGE SCALE GENOMIC DNA]</scope>
    <source>
        <strain evidence="4">NBRC 107696</strain>
    </source>
</reference>
<protein>
    <recommendedName>
        <fullName evidence="2">SaeA fourth Fn3-like domain-containing protein</fullName>
    </recommendedName>
</protein>
<dbReference type="InterPro" id="IPR058694">
    <property type="entry name" value="Fn3_SaeA_4th"/>
</dbReference>
<proteinExistence type="predicted"/>
<feature type="region of interest" description="Disordered" evidence="1">
    <location>
        <begin position="162"/>
        <end position="182"/>
    </location>
</feature>
<comment type="caution">
    <text evidence="3">The sequence shown here is derived from an EMBL/GenBank/DDBJ whole genome shotgun (WGS) entry which is preliminary data.</text>
</comment>
<accession>A0A7I9V5Q0</accession>
<dbReference type="EMBL" id="BJOV01000002">
    <property type="protein sequence ID" value="GEE00524.1"/>
    <property type="molecule type" value="Genomic_DNA"/>
</dbReference>
<evidence type="ECO:0000313" key="3">
    <source>
        <dbReference type="EMBL" id="GEE00524.1"/>
    </source>
</evidence>
<evidence type="ECO:0000313" key="4">
    <source>
        <dbReference type="Proteomes" id="UP000444960"/>
    </source>
</evidence>
<dbReference type="Proteomes" id="UP000444960">
    <property type="component" value="Unassembled WGS sequence"/>
</dbReference>